<dbReference type="RefSeq" id="WP_109822374.1">
    <property type="nucleotide sequence ID" value="NZ_QGKL01000015.1"/>
</dbReference>
<dbReference type="AlphaFoldDB" id="A0A317CHI0"/>
<feature type="binding site" evidence="3">
    <location>
        <position position="203"/>
    </location>
    <ligand>
        <name>carboxy-S-adenosyl-L-methionine</name>
        <dbReference type="ChEBI" id="CHEBI:134278"/>
    </ligand>
</feature>
<feature type="binding site" evidence="3">
    <location>
        <begin position="153"/>
        <end position="155"/>
    </location>
    <ligand>
        <name>carboxy-S-adenosyl-L-methionine</name>
        <dbReference type="ChEBI" id="CHEBI:134278"/>
    </ligand>
</feature>
<feature type="binding site" evidence="3">
    <location>
        <position position="131"/>
    </location>
    <ligand>
        <name>carboxy-S-adenosyl-L-methionine</name>
        <dbReference type="ChEBI" id="CHEBI:134278"/>
    </ligand>
</feature>
<dbReference type="EMBL" id="QGKL01000015">
    <property type="protein sequence ID" value="PWQ98008.1"/>
    <property type="molecule type" value="Genomic_DNA"/>
</dbReference>
<dbReference type="HAMAP" id="MF_01590">
    <property type="entry name" value="tRNA_carboxymethyltr_CmoB"/>
    <property type="match status" value="1"/>
</dbReference>
<keyword evidence="1 3" id="KW-0808">Transferase</keyword>
<evidence type="ECO:0000313" key="4">
    <source>
        <dbReference type="EMBL" id="PWQ98008.1"/>
    </source>
</evidence>
<dbReference type="NCBIfam" id="NF011650">
    <property type="entry name" value="PRK15068.1"/>
    <property type="match status" value="1"/>
</dbReference>
<feature type="binding site" evidence="3">
    <location>
        <position position="207"/>
    </location>
    <ligand>
        <name>carboxy-S-adenosyl-L-methionine</name>
        <dbReference type="ChEBI" id="CHEBI:134278"/>
    </ligand>
</feature>
<comment type="similarity">
    <text evidence="3">Belongs to the class I-like SAM-binding methyltransferase superfamily. CmoB family.</text>
</comment>
<evidence type="ECO:0000313" key="5">
    <source>
        <dbReference type="Proteomes" id="UP000245506"/>
    </source>
</evidence>
<feature type="binding site" evidence="3">
    <location>
        <position position="111"/>
    </location>
    <ligand>
        <name>carboxy-S-adenosyl-L-methionine</name>
        <dbReference type="ChEBI" id="CHEBI:134278"/>
    </ligand>
</feature>
<comment type="catalytic activity">
    <reaction evidence="3">
        <text>carboxy-S-adenosyl-L-methionine + 5-hydroxyuridine(34) in tRNA = 5-carboxymethoxyuridine(34) in tRNA + S-adenosyl-L-homocysteine + H(+)</text>
        <dbReference type="Rhea" id="RHEA:52848"/>
        <dbReference type="Rhea" id="RHEA-COMP:13381"/>
        <dbReference type="Rhea" id="RHEA-COMP:13383"/>
        <dbReference type="ChEBI" id="CHEBI:15378"/>
        <dbReference type="ChEBI" id="CHEBI:57856"/>
        <dbReference type="ChEBI" id="CHEBI:134278"/>
        <dbReference type="ChEBI" id="CHEBI:136877"/>
        <dbReference type="ChEBI" id="CHEBI:136879"/>
    </reaction>
</comment>
<dbReference type="OrthoDB" id="9773188at2"/>
<keyword evidence="5" id="KW-1185">Reference proteome</keyword>
<dbReference type="PANTHER" id="PTHR43464:SF95">
    <property type="entry name" value="TRNA U34 CARBOXYMETHYLTRANSFERASE"/>
    <property type="match status" value="1"/>
</dbReference>
<dbReference type="Proteomes" id="UP000245506">
    <property type="component" value="Unassembled WGS sequence"/>
</dbReference>
<evidence type="ECO:0000256" key="2">
    <source>
        <dbReference type="ARBA" id="ARBA00022694"/>
    </source>
</evidence>
<comment type="caution">
    <text evidence="4">The sequence shown here is derived from an EMBL/GenBank/DDBJ whole genome shotgun (WGS) entry which is preliminary data.</text>
</comment>
<feature type="binding site" evidence="3">
    <location>
        <position position="322"/>
    </location>
    <ligand>
        <name>carboxy-S-adenosyl-L-methionine</name>
        <dbReference type="ChEBI" id="CHEBI:134278"/>
    </ligand>
</feature>
<proteinExistence type="inferred from homology"/>
<dbReference type="InterPro" id="IPR029063">
    <property type="entry name" value="SAM-dependent_MTases_sf"/>
</dbReference>
<reference evidence="4 5" key="1">
    <citation type="submission" date="2018-05" db="EMBL/GenBank/DDBJ databases">
        <title>Leucothrix arctica sp. nov., isolated from Arctic seawater.</title>
        <authorList>
            <person name="Choi A."/>
            <person name="Baek K."/>
        </authorList>
    </citation>
    <scope>NUCLEOTIDE SEQUENCE [LARGE SCALE GENOMIC DNA]</scope>
    <source>
        <strain evidence="4 5">IMCC9719</strain>
    </source>
</reference>
<feature type="binding site" evidence="3">
    <location>
        <position position="92"/>
    </location>
    <ligand>
        <name>carboxy-S-adenosyl-L-methionine</name>
        <dbReference type="ChEBI" id="CHEBI:134278"/>
    </ligand>
</feature>
<protein>
    <recommendedName>
        <fullName evidence="3">tRNA U34 carboxymethyltransferase</fullName>
        <ecNumber evidence="3">2.5.1.-</ecNumber>
    </recommendedName>
</protein>
<sequence length="330" mass="37856">MFNFDTLYSDLKDTELEPWLEHLPAQIDAVFAEKTHGFVGDWIKLLAEMPKAQASDVDLTADRVRIGQAHDMSPGQVEQLEQQLRTIIPWRKGPYELFGIHVNTEWRSDFKWQRIQPHLSPLKGRTVLDVGCGNGYHMWRMLGEGADLVIGADPSQFFVAQFRAIKQYAGEKLPIHLLPMKSEQLPAFTREYKGVGFDTVFSMGVLYHRASPVEHFKELRSFLRRGGELVLETLVIEGDVQTTLIPKDRYAKMRNVWFVASTAFLIRLLERVGFVNCRVVDECVTSLEEQRATDWMNFESLEDFLDPDDHSKTIEGYPAPRRATIICQAP</sequence>
<dbReference type="SUPFAM" id="SSF53335">
    <property type="entry name" value="S-adenosyl-L-methionine-dependent methyltransferases"/>
    <property type="match status" value="1"/>
</dbReference>
<dbReference type="PANTHER" id="PTHR43464">
    <property type="entry name" value="METHYLTRANSFERASE"/>
    <property type="match status" value="1"/>
</dbReference>
<comment type="caution">
    <text evidence="3">Lacks conserved residue(s) required for the propagation of feature annotation.</text>
</comment>
<keyword evidence="2 3" id="KW-0819">tRNA processing</keyword>
<dbReference type="CDD" id="cd02440">
    <property type="entry name" value="AdoMet_MTases"/>
    <property type="match status" value="1"/>
</dbReference>
<comment type="function">
    <text evidence="3">Catalyzes carboxymethyl transfer from carboxy-S-adenosyl-L-methionine (Cx-SAM) to 5-hydroxyuridine (ho5U) to form 5-carboxymethoxyuridine (cmo5U) at position 34 in tRNAs.</text>
</comment>
<dbReference type="GO" id="GO:0016765">
    <property type="term" value="F:transferase activity, transferring alkyl or aryl (other than methyl) groups"/>
    <property type="evidence" value="ECO:0007669"/>
    <property type="project" value="UniProtKB-UniRule"/>
</dbReference>
<organism evidence="4 5">
    <name type="scientific">Leucothrix arctica</name>
    <dbReference type="NCBI Taxonomy" id="1481894"/>
    <lineage>
        <taxon>Bacteria</taxon>
        <taxon>Pseudomonadati</taxon>
        <taxon>Pseudomonadota</taxon>
        <taxon>Gammaproteobacteria</taxon>
        <taxon>Thiotrichales</taxon>
        <taxon>Thiotrichaceae</taxon>
        <taxon>Leucothrix</taxon>
    </lineage>
</organism>
<dbReference type="EC" id="2.5.1.-" evidence="3"/>
<dbReference type="NCBIfam" id="TIGR00452">
    <property type="entry name" value="tRNA 5-methoxyuridine(34)/uridine 5-oxyacetic acid(34) synthase CmoB"/>
    <property type="match status" value="1"/>
</dbReference>
<dbReference type="GO" id="GO:0008168">
    <property type="term" value="F:methyltransferase activity"/>
    <property type="evidence" value="ECO:0007669"/>
    <property type="project" value="TreeGrafter"/>
</dbReference>
<feature type="binding site" evidence="3">
    <location>
        <position position="106"/>
    </location>
    <ligand>
        <name>carboxy-S-adenosyl-L-methionine</name>
        <dbReference type="ChEBI" id="CHEBI:134278"/>
    </ligand>
</feature>
<accession>A0A317CHI0</accession>
<dbReference type="GO" id="GO:0002098">
    <property type="term" value="P:tRNA wobble uridine modification"/>
    <property type="evidence" value="ECO:0007669"/>
    <property type="project" value="InterPro"/>
</dbReference>
<comment type="subunit">
    <text evidence="3">Homotetramer.</text>
</comment>
<dbReference type="Gene3D" id="3.40.50.150">
    <property type="entry name" value="Vaccinia Virus protein VP39"/>
    <property type="match status" value="1"/>
</dbReference>
<evidence type="ECO:0000256" key="3">
    <source>
        <dbReference type="HAMAP-Rule" id="MF_01590"/>
    </source>
</evidence>
<gene>
    <name evidence="3 4" type="primary">cmoB</name>
    <name evidence="4" type="ORF">DKT75_05200</name>
</gene>
<dbReference type="Pfam" id="PF08003">
    <property type="entry name" value="Methyltransf_9"/>
    <property type="match status" value="1"/>
</dbReference>
<dbReference type="InterPro" id="IPR010017">
    <property type="entry name" value="CmoB"/>
</dbReference>
<evidence type="ECO:0000256" key="1">
    <source>
        <dbReference type="ARBA" id="ARBA00022679"/>
    </source>
</evidence>
<name>A0A317CHI0_9GAMM</name>
<dbReference type="InterPro" id="IPR027555">
    <property type="entry name" value="Mo5U34_MeTrfas-like"/>
</dbReference>